<dbReference type="Proteomes" id="UP000536534">
    <property type="component" value="Unassembled WGS sequence"/>
</dbReference>
<dbReference type="OrthoDB" id="8527829at2"/>
<organism evidence="1 2">
    <name type="scientific">Thauera phenolivorans</name>
    <dbReference type="NCBI Taxonomy" id="1792543"/>
    <lineage>
        <taxon>Bacteria</taxon>
        <taxon>Pseudomonadati</taxon>
        <taxon>Pseudomonadota</taxon>
        <taxon>Betaproteobacteria</taxon>
        <taxon>Rhodocyclales</taxon>
        <taxon>Zoogloeaceae</taxon>
        <taxon>Thauera</taxon>
    </lineage>
</organism>
<dbReference type="Pfam" id="PF10741">
    <property type="entry name" value="T2SSM_b"/>
    <property type="match status" value="1"/>
</dbReference>
<dbReference type="EMBL" id="JAAYYV010000365">
    <property type="protein sequence ID" value="NLF55320.1"/>
    <property type="molecule type" value="Genomic_DNA"/>
</dbReference>
<sequence>MSAAAMLRDGVLRAWRRAGWAGWLGLALLLAAMALGVAGGAANETAREALAAERARLLDGGRSGGAPGARLPDFYAAFPAEGALPQLLTRLHASADAHGLDLLRSDYRIADEPGTPLARVSLQLPVHGEFEAVYGWLAEVLADTPALGLESIGVRRGDTELAPVDGELRLVLFVRRAR</sequence>
<dbReference type="RefSeq" id="WP_068809335.1">
    <property type="nucleotide sequence ID" value="NZ_MBFM01000005.1"/>
</dbReference>
<comment type="caution">
    <text evidence="1">The sequence shown here is derived from an EMBL/GenBank/DDBJ whole genome shotgun (WGS) entry which is preliminary data.</text>
</comment>
<protein>
    <submittedName>
        <fullName evidence="1">Uncharacterized protein</fullName>
    </submittedName>
</protein>
<dbReference type="AlphaFoldDB" id="A0A7X7LXS3"/>
<accession>A0A7X7LXS3</accession>
<dbReference type="InterPro" id="IPR034756">
    <property type="entry name" value="T2SSM_b"/>
</dbReference>
<name>A0A7X7LXS3_9RHOO</name>
<evidence type="ECO:0000313" key="2">
    <source>
        <dbReference type="Proteomes" id="UP000536534"/>
    </source>
</evidence>
<proteinExistence type="predicted"/>
<evidence type="ECO:0000313" key="1">
    <source>
        <dbReference type="EMBL" id="NLF55320.1"/>
    </source>
</evidence>
<reference evidence="1 2" key="1">
    <citation type="journal article" date="2020" name="Biotechnol. Biofuels">
        <title>New insights from the biogas microbiome by comprehensive genome-resolved metagenomics of nearly 1600 species originating from multiple anaerobic digesters.</title>
        <authorList>
            <person name="Campanaro S."/>
            <person name="Treu L."/>
            <person name="Rodriguez-R L.M."/>
            <person name="Kovalovszki A."/>
            <person name="Ziels R.M."/>
            <person name="Maus I."/>
            <person name="Zhu X."/>
            <person name="Kougias P.G."/>
            <person name="Basile A."/>
            <person name="Luo G."/>
            <person name="Schluter A."/>
            <person name="Konstantinidis K.T."/>
            <person name="Angelidaki I."/>
        </authorList>
    </citation>
    <scope>NUCLEOTIDE SEQUENCE [LARGE SCALE GENOMIC DNA]</scope>
    <source>
        <strain evidence="1">AS06rmzACSIP_256</strain>
    </source>
</reference>
<gene>
    <name evidence="1" type="ORF">GX576_13155</name>
</gene>